<organism evidence="3 4">
    <name type="scientific">Croceivirga thetidis</name>
    <dbReference type="NCBI Taxonomy" id="2721623"/>
    <lineage>
        <taxon>Bacteria</taxon>
        <taxon>Pseudomonadati</taxon>
        <taxon>Bacteroidota</taxon>
        <taxon>Flavobacteriia</taxon>
        <taxon>Flavobacteriales</taxon>
        <taxon>Flavobacteriaceae</taxon>
        <taxon>Croceivirga</taxon>
    </lineage>
</organism>
<feature type="domain" description="VanZ-like" evidence="2">
    <location>
        <begin position="21"/>
        <end position="119"/>
    </location>
</feature>
<name>A0ABX1GL91_9FLAO</name>
<evidence type="ECO:0000313" key="4">
    <source>
        <dbReference type="Proteomes" id="UP000718451"/>
    </source>
</evidence>
<keyword evidence="1" id="KW-1133">Transmembrane helix</keyword>
<dbReference type="NCBIfam" id="NF037970">
    <property type="entry name" value="vanZ_1"/>
    <property type="match status" value="1"/>
</dbReference>
<feature type="transmembrane region" description="Helical" evidence="1">
    <location>
        <begin position="71"/>
        <end position="90"/>
    </location>
</feature>
<dbReference type="Proteomes" id="UP000718451">
    <property type="component" value="Unassembled WGS sequence"/>
</dbReference>
<reference evidence="3 4" key="1">
    <citation type="submission" date="2020-04" db="EMBL/GenBank/DDBJ databases">
        <authorList>
            <person name="Yoon J."/>
        </authorList>
    </citation>
    <scope>NUCLEOTIDE SEQUENCE [LARGE SCALE GENOMIC DNA]</scope>
    <source>
        <strain evidence="3 4">DJ-13</strain>
    </source>
</reference>
<sequence>MLNKRKFLLLFSLWMLLITYLSLYRIPEEQESNFWFDNLDKLVHLGIYLVTTVIGYFAFQESFKNKFSKAKAIRVVFVLAVAYGLLIELLQHLMPYNRMAELMDVIANTVGALLGCWLIQKYSSLIPSTN</sequence>
<evidence type="ECO:0000259" key="2">
    <source>
        <dbReference type="Pfam" id="PF04892"/>
    </source>
</evidence>
<protein>
    <submittedName>
        <fullName evidence="3">VanZ family protein</fullName>
    </submittedName>
</protein>
<dbReference type="InterPro" id="IPR006976">
    <property type="entry name" value="VanZ-like"/>
</dbReference>
<dbReference type="EMBL" id="JAAWWL010000001">
    <property type="protein sequence ID" value="NKI30624.1"/>
    <property type="molecule type" value="Genomic_DNA"/>
</dbReference>
<dbReference type="Pfam" id="PF04892">
    <property type="entry name" value="VanZ"/>
    <property type="match status" value="1"/>
</dbReference>
<proteinExistence type="predicted"/>
<dbReference type="PANTHER" id="PTHR28008:SF1">
    <property type="entry name" value="DOMAIN PROTEIN, PUTATIVE (AFU_ORTHOLOGUE AFUA_3G10980)-RELATED"/>
    <property type="match status" value="1"/>
</dbReference>
<dbReference type="PANTHER" id="PTHR28008">
    <property type="entry name" value="DOMAIN PROTEIN, PUTATIVE (AFU_ORTHOLOGUE AFUA_3G10980)-RELATED"/>
    <property type="match status" value="1"/>
</dbReference>
<keyword evidence="4" id="KW-1185">Reference proteome</keyword>
<comment type="caution">
    <text evidence="3">The sequence shown here is derived from an EMBL/GenBank/DDBJ whole genome shotgun (WGS) entry which is preliminary data.</text>
</comment>
<keyword evidence="1" id="KW-0472">Membrane</keyword>
<accession>A0ABX1GL91</accession>
<evidence type="ECO:0000256" key="1">
    <source>
        <dbReference type="SAM" id="Phobius"/>
    </source>
</evidence>
<keyword evidence="1" id="KW-0812">Transmembrane</keyword>
<feature type="transmembrane region" description="Helical" evidence="1">
    <location>
        <begin position="42"/>
        <end position="59"/>
    </location>
</feature>
<gene>
    <name evidence="3" type="primary">vanZ</name>
    <name evidence="3" type="ORF">HCU67_01610</name>
</gene>
<evidence type="ECO:0000313" key="3">
    <source>
        <dbReference type="EMBL" id="NKI30624.1"/>
    </source>
</evidence>